<gene>
    <name evidence="2" type="ORF">S06H3_37920</name>
</gene>
<proteinExistence type="inferred from homology"/>
<dbReference type="InterPro" id="IPR015422">
    <property type="entry name" value="PyrdxlP-dep_Trfase_small"/>
</dbReference>
<evidence type="ECO:0008006" key="3">
    <source>
        <dbReference type="Google" id="ProtNLM"/>
    </source>
</evidence>
<evidence type="ECO:0000313" key="2">
    <source>
        <dbReference type="EMBL" id="GAI27313.1"/>
    </source>
</evidence>
<dbReference type="GO" id="GO:0030170">
    <property type="term" value="F:pyridoxal phosphate binding"/>
    <property type="evidence" value="ECO:0007669"/>
    <property type="project" value="InterPro"/>
</dbReference>
<dbReference type="SUPFAM" id="SSF53383">
    <property type="entry name" value="PLP-dependent transferases"/>
    <property type="match status" value="1"/>
</dbReference>
<dbReference type="PANTHER" id="PTHR43094">
    <property type="entry name" value="AMINOTRANSFERASE"/>
    <property type="match status" value="1"/>
</dbReference>
<organism evidence="2">
    <name type="scientific">marine sediment metagenome</name>
    <dbReference type="NCBI Taxonomy" id="412755"/>
    <lineage>
        <taxon>unclassified sequences</taxon>
        <taxon>metagenomes</taxon>
        <taxon>ecological metagenomes</taxon>
    </lineage>
</organism>
<dbReference type="Pfam" id="PF00202">
    <property type="entry name" value="Aminotran_3"/>
    <property type="match status" value="1"/>
</dbReference>
<evidence type="ECO:0000256" key="1">
    <source>
        <dbReference type="ARBA" id="ARBA00008954"/>
    </source>
</evidence>
<dbReference type="EMBL" id="BARV01023078">
    <property type="protein sequence ID" value="GAI27313.1"/>
    <property type="molecule type" value="Genomic_DNA"/>
</dbReference>
<dbReference type="AlphaFoldDB" id="X1M7M7"/>
<dbReference type="Gene3D" id="3.90.1150.10">
    <property type="entry name" value="Aspartate Aminotransferase, domain 1"/>
    <property type="match status" value="1"/>
</dbReference>
<protein>
    <recommendedName>
        <fullName evidence="3">Aminotransferase class III-fold pyridoxal phosphate-dependent enzyme</fullName>
    </recommendedName>
</protein>
<comment type="similarity">
    <text evidence="1">Belongs to the class-III pyridoxal-phosphate-dependent aminotransferase family.</text>
</comment>
<dbReference type="InterPro" id="IPR015424">
    <property type="entry name" value="PyrdxlP-dep_Trfase"/>
</dbReference>
<reference evidence="2" key="1">
    <citation type="journal article" date="2014" name="Front. Microbiol.">
        <title>High frequency of phylogenetically diverse reductive dehalogenase-homologous genes in deep subseafloor sedimentary metagenomes.</title>
        <authorList>
            <person name="Kawai M."/>
            <person name="Futagami T."/>
            <person name="Toyoda A."/>
            <person name="Takaki Y."/>
            <person name="Nishi S."/>
            <person name="Hori S."/>
            <person name="Arai W."/>
            <person name="Tsubouchi T."/>
            <person name="Morono Y."/>
            <person name="Uchiyama I."/>
            <person name="Ito T."/>
            <person name="Fujiyama A."/>
            <person name="Inagaki F."/>
            <person name="Takami H."/>
        </authorList>
    </citation>
    <scope>NUCLEOTIDE SEQUENCE</scope>
    <source>
        <strain evidence="2">Expedition CK06-06</strain>
    </source>
</reference>
<name>X1M7M7_9ZZZZ</name>
<dbReference type="GO" id="GO:0008483">
    <property type="term" value="F:transaminase activity"/>
    <property type="evidence" value="ECO:0007669"/>
    <property type="project" value="InterPro"/>
</dbReference>
<dbReference type="InterPro" id="IPR005814">
    <property type="entry name" value="Aminotrans_3"/>
</dbReference>
<sequence>VEKARTEAAPYLQKRLRELQDHPLVGEVRGLGMLGAIELVKDKATRSRYEGKGVGMICRNFCFENGLIMRAVGDTMIIAPPLVISHAEIDELVEKARKCLDLTLQAIN</sequence>
<dbReference type="PANTHER" id="PTHR43094:SF1">
    <property type="entry name" value="AMINOTRANSFERASE CLASS-III"/>
    <property type="match status" value="1"/>
</dbReference>
<comment type="caution">
    <text evidence="2">The sequence shown here is derived from an EMBL/GenBank/DDBJ whole genome shotgun (WGS) entry which is preliminary data.</text>
</comment>
<accession>X1M7M7</accession>
<feature type="non-terminal residue" evidence="2">
    <location>
        <position position="1"/>
    </location>
</feature>